<dbReference type="GO" id="GO:0016887">
    <property type="term" value="F:ATP hydrolysis activity"/>
    <property type="evidence" value="ECO:0007669"/>
    <property type="project" value="RHEA"/>
</dbReference>
<dbReference type="PANTHER" id="PTHR11070:SF2">
    <property type="entry name" value="ATP-DEPENDENT DNA HELICASE SRS2"/>
    <property type="match status" value="1"/>
</dbReference>
<comment type="similarity">
    <text evidence="1">Belongs to the helicase family. UvrD subfamily.</text>
</comment>
<evidence type="ECO:0000256" key="11">
    <source>
        <dbReference type="PROSITE-ProRule" id="PRU00560"/>
    </source>
</evidence>
<evidence type="ECO:0000259" key="12">
    <source>
        <dbReference type="PROSITE" id="PS51198"/>
    </source>
</evidence>
<dbReference type="GO" id="GO:0033202">
    <property type="term" value="C:DNA helicase complex"/>
    <property type="evidence" value="ECO:0007669"/>
    <property type="project" value="TreeGrafter"/>
</dbReference>
<dbReference type="CDD" id="cd17932">
    <property type="entry name" value="DEXQc_UvrD"/>
    <property type="match status" value="1"/>
</dbReference>
<comment type="catalytic activity">
    <reaction evidence="10">
        <text>ATP + H2O = ADP + phosphate + H(+)</text>
        <dbReference type="Rhea" id="RHEA:13065"/>
        <dbReference type="ChEBI" id="CHEBI:15377"/>
        <dbReference type="ChEBI" id="CHEBI:15378"/>
        <dbReference type="ChEBI" id="CHEBI:30616"/>
        <dbReference type="ChEBI" id="CHEBI:43474"/>
        <dbReference type="ChEBI" id="CHEBI:456216"/>
        <dbReference type="EC" id="5.6.2.4"/>
    </reaction>
</comment>
<dbReference type="GO" id="GO:0005829">
    <property type="term" value="C:cytosol"/>
    <property type="evidence" value="ECO:0007669"/>
    <property type="project" value="TreeGrafter"/>
</dbReference>
<feature type="domain" description="UvrD-like helicase C-terminal" evidence="13">
    <location>
        <begin position="283"/>
        <end position="513"/>
    </location>
</feature>
<dbReference type="PROSITE" id="PS51198">
    <property type="entry name" value="UVRD_HELICASE_ATP_BIND"/>
    <property type="match status" value="1"/>
</dbReference>
<dbReference type="Proteomes" id="UP000228503">
    <property type="component" value="Unassembled WGS sequence"/>
</dbReference>
<dbReference type="EC" id="5.6.2.4" evidence="9"/>
<evidence type="ECO:0000256" key="9">
    <source>
        <dbReference type="ARBA" id="ARBA00034808"/>
    </source>
</evidence>
<dbReference type="Gene3D" id="3.40.50.300">
    <property type="entry name" value="P-loop containing nucleotide triphosphate hydrolases"/>
    <property type="match status" value="2"/>
</dbReference>
<evidence type="ECO:0000256" key="8">
    <source>
        <dbReference type="ARBA" id="ARBA00034617"/>
    </source>
</evidence>
<dbReference type="Gene3D" id="3.30.160.800">
    <property type="match status" value="1"/>
</dbReference>
<accession>A0A2M7U0J6</accession>
<dbReference type="PANTHER" id="PTHR11070">
    <property type="entry name" value="UVRD / RECB / PCRA DNA HELICASE FAMILY MEMBER"/>
    <property type="match status" value="1"/>
</dbReference>
<dbReference type="InterPro" id="IPR013986">
    <property type="entry name" value="DExx_box_DNA_helicase_dom_sf"/>
</dbReference>
<dbReference type="InterPro" id="IPR014016">
    <property type="entry name" value="UvrD-like_ATP-bd"/>
</dbReference>
<comment type="catalytic activity">
    <reaction evidence="8">
        <text>Couples ATP hydrolysis with the unwinding of duplex DNA by translocating in the 3'-5' direction.</text>
        <dbReference type="EC" id="5.6.2.4"/>
    </reaction>
</comment>
<evidence type="ECO:0000259" key="13">
    <source>
        <dbReference type="PROSITE" id="PS51217"/>
    </source>
</evidence>
<evidence type="ECO:0000256" key="1">
    <source>
        <dbReference type="ARBA" id="ARBA00009922"/>
    </source>
</evidence>
<name>A0A2M7U0J6_9BACT</name>
<dbReference type="Gene3D" id="1.10.10.160">
    <property type="match status" value="1"/>
</dbReference>
<keyword evidence="3 11" id="KW-0378">Hydrolase</keyword>
<gene>
    <name evidence="14" type="ORF">COY16_01745</name>
</gene>
<dbReference type="InterPro" id="IPR000212">
    <property type="entry name" value="DNA_helicase_UvrD/REP"/>
</dbReference>
<dbReference type="AlphaFoldDB" id="A0A2M7U0J6"/>
<dbReference type="SUPFAM" id="SSF52540">
    <property type="entry name" value="P-loop containing nucleoside triphosphate hydrolases"/>
    <property type="match status" value="1"/>
</dbReference>
<dbReference type="GO" id="GO:0000725">
    <property type="term" value="P:recombinational repair"/>
    <property type="evidence" value="ECO:0007669"/>
    <property type="project" value="TreeGrafter"/>
</dbReference>
<evidence type="ECO:0000256" key="2">
    <source>
        <dbReference type="ARBA" id="ARBA00022741"/>
    </source>
</evidence>
<evidence type="ECO:0000256" key="7">
    <source>
        <dbReference type="ARBA" id="ARBA00023235"/>
    </source>
</evidence>
<keyword evidence="4 11" id="KW-0347">Helicase</keyword>
<evidence type="ECO:0000256" key="10">
    <source>
        <dbReference type="ARBA" id="ARBA00048988"/>
    </source>
</evidence>
<reference evidence="15" key="1">
    <citation type="submission" date="2017-09" db="EMBL/GenBank/DDBJ databases">
        <title>Depth-based differentiation of microbial function through sediment-hosted aquifers and enrichment of novel symbionts in the deep terrestrial subsurface.</title>
        <authorList>
            <person name="Probst A.J."/>
            <person name="Ladd B."/>
            <person name="Jarett J.K."/>
            <person name="Geller-Mcgrath D.E."/>
            <person name="Sieber C.M.K."/>
            <person name="Emerson J.B."/>
            <person name="Anantharaman K."/>
            <person name="Thomas B.C."/>
            <person name="Malmstrom R."/>
            <person name="Stieglmeier M."/>
            <person name="Klingl A."/>
            <person name="Woyke T."/>
            <person name="Ryan C.M."/>
            <person name="Banfield J.F."/>
        </authorList>
    </citation>
    <scope>NUCLEOTIDE SEQUENCE [LARGE SCALE GENOMIC DNA]</scope>
</reference>
<dbReference type="GO" id="GO:0005524">
    <property type="term" value="F:ATP binding"/>
    <property type="evidence" value="ECO:0007669"/>
    <property type="project" value="UniProtKB-UniRule"/>
</dbReference>
<evidence type="ECO:0000313" key="15">
    <source>
        <dbReference type="Proteomes" id="UP000228503"/>
    </source>
</evidence>
<dbReference type="InterPro" id="IPR027417">
    <property type="entry name" value="P-loop_NTPase"/>
</dbReference>
<dbReference type="InterPro" id="IPR014017">
    <property type="entry name" value="DNA_helicase_UvrD-like_C"/>
</dbReference>
<dbReference type="Pfam" id="PF00580">
    <property type="entry name" value="UvrD-helicase"/>
    <property type="match status" value="1"/>
</dbReference>
<feature type="binding site" evidence="11">
    <location>
        <begin position="27"/>
        <end position="34"/>
    </location>
    <ligand>
        <name>ATP</name>
        <dbReference type="ChEBI" id="CHEBI:30616"/>
    </ligand>
</feature>
<evidence type="ECO:0000256" key="3">
    <source>
        <dbReference type="ARBA" id="ARBA00022801"/>
    </source>
</evidence>
<keyword evidence="5 11" id="KW-0067">ATP-binding</keyword>
<evidence type="ECO:0000313" key="14">
    <source>
        <dbReference type="EMBL" id="PIZ63533.1"/>
    </source>
</evidence>
<feature type="domain" description="UvrD-like helicase ATP-binding" evidence="12">
    <location>
        <begin position="6"/>
        <end position="282"/>
    </location>
</feature>
<evidence type="ECO:0000256" key="4">
    <source>
        <dbReference type="ARBA" id="ARBA00022806"/>
    </source>
</evidence>
<proteinExistence type="inferred from homology"/>
<comment type="caution">
    <text evidence="14">The sequence shown here is derived from an EMBL/GenBank/DDBJ whole genome shotgun (WGS) entry which is preliminary data.</text>
</comment>
<dbReference type="Pfam" id="PF13361">
    <property type="entry name" value="UvrD_C"/>
    <property type="match status" value="1"/>
</dbReference>
<dbReference type="GO" id="GO:0043138">
    <property type="term" value="F:3'-5' DNA helicase activity"/>
    <property type="evidence" value="ECO:0007669"/>
    <property type="project" value="UniProtKB-EC"/>
</dbReference>
<keyword evidence="2 11" id="KW-0547">Nucleotide-binding</keyword>
<dbReference type="Gene3D" id="1.10.486.10">
    <property type="entry name" value="PCRA, domain 4"/>
    <property type="match status" value="2"/>
</dbReference>
<dbReference type="CDD" id="cd18807">
    <property type="entry name" value="SF1_C_UvrD"/>
    <property type="match status" value="1"/>
</dbReference>
<keyword evidence="7" id="KW-0413">Isomerase</keyword>
<evidence type="ECO:0000256" key="5">
    <source>
        <dbReference type="ARBA" id="ARBA00022840"/>
    </source>
</evidence>
<protein>
    <recommendedName>
        <fullName evidence="9">DNA 3'-5' helicase</fullName>
        <ecNumber evidence="9">5.6.2.4</ecNumber>
    </recommendedName>
</protein>
<evidence type="ECO:0000256" key="6">
    <source>
        <dbReference type="ARBA" id="ARBA00023125"/>
    </source>
</evidence>
<dbReference type="EMBL" id="PFOB01000019">
    <property type="protein sequence ID" value="PIZ63533.1"/>
    <property type="molecule type" value="Genomic_DNA"/>
</dbReference>
<keyword evidence="6" id="KW-0238">DNA-binding</keyword>
<organism evidence="14 15">
    <name type="scientific">Candidatus Roizmanbacteria bacterium CG_4_10_14_0_2_um_filter_39_13</name>
    <dbReference type="NCBI Taxonomy" id="1974825"/>
    <lineage>
        <taxon>Bacteria</taxon>
        <taxon>Candidatus Roizmaniibacteriota</taxon>
    </lineage>
</organism>
<sequence length="593" mass="68979">MIDIFKGLNPQQKKAIECIHGPSIVLAGAGSGKTRVLVHKVLNLIENHTVDPRSIVMITFTNKAAREMKDRIAAITENKTTLGYIGTFHSFCAMILRRDGEYIGIPHSYTIYDDGDQQQLLKQILKKKQSKFSPRFFSAKISDAKNQLVSPERFIEIFSFYRSAQVAEVYHQYQKELQKNDALDFDDLLMKVVDLFRMHMPILEKYQNRYQHLLVDEFQDTNVAQYIIAKKLSQIHKNVTVVGDFSQSIYSWRGADIRNLEKFSEDFEGAQKINLEQNYRSTQKILDFAYEIISENQTHPILHLHTDAEPGDDVEIIEVENEEDEATYIAERIQDVANEIDYSEIAVLYRTNAQSRSIEELFLHFGIPYTLIGGTRFYDRKEVKDILCYLRLLLHPDDSVALERVIKLGKRRFQKYKELFLQIKDLVLELPTAELMEMIFDKTEYLGLYDPDVSEDYARLENIKELKSVALTFPNLVDFLEQVALVESEYFEGEKSGKSKDGVRLMTLHQAKGLEFTHVFITGLEEGLLPHSRSIDDIHQLEEERRLFYVGVTRAKKNLVITHAKRRFIFGRRNAAMKSRFIRSGEEDEIEWW</sequence>
<dbReference type="PROSITE" id="PS51217">
    <property type="entry name" value="UVRD_HELICASE_CTER"/>
    <property type="match status" value="1"/>
</dbReference>
<dbReference type="GO" id="GO:0003677">
    <property type="term" value="F:DNA binding"/>
    <property type="evidence" value="ECO:0007669"/>
    <property type="project" value="UniProtKB-KW"/>
</dbReference>